<comment type="caution">
    <text evidence="3">The sequence shown here is derived from an EMBL/GenBank/DDBJ whole genome shotgun (WGS) entry which is preliminary data.</text>
</comment>
<keyword evidence="2" id="KW-0812">Transmembrane</keyword>
<keyword evidence="4" id="KW-1185">Reference proteome</keyword>
<gene>
    <name evidence="3" type="ORF">VP01_496g4</name>
</gene>
<dbReference type="Proteomes" id="UP000037035">
    <property type="component" value="Unassembled WGS sequence"/>
</dbReference>
<dbReference type="VEuPathDB" id="FungiDB:VP01_496g4"/>
<name>A0A0L6UNU9_9BASI</name>
<keyword evidence="2" id="KW-1133">Transmembrane helix</keyword>
<accession>A0A0L6UNU9</accession>
<dbReference type="EMBL" id="LAVV01010131">
    <property type="protein sequence ID" value="KNZ49505.1"/>
    <property type="molecule type" value="Genomic_DNA"/>
</dbReference>
<dbReference type="AlphaFoldDB" id="A0A0L6UNU9"/>
<evidence type="ECO:0000256" key="1">
    <source>
        <dbReference type="SAM" id="MobiDB-lite"/>
    </source>
</evidence>
<sequence>MMSSGALNGDGGKFKRVFDEKKVSFFLSSDYTKRSWFGLSSSPRRQVPCLLPVSVWRGATDHIMMKEATNEFSFNLGFLINVPLLFFRKSVEFCCCCCVVCFSGGHDNRRMFSFFYANRRATLSIRASKPWECHLFRLILIITSCFTNPEGCPPHKSHKPSSNYTQFTTDQIISRGMNTICFGSLSAALLPRSSLLKTPNLKNRLGHPTMREDGPSNTRQTTNYKGRRSFLPLPLSRLSSLPLPPHPHRRRRLIRHSSFLFIYLFLLCASFVVSGKKMPCCKNYYINFMFLHGTKKDSLFFLRGRMNQNGPNSIVLKQLQQRKEPEKKKKERGTYNNSSDILTKKEEEVKDGELGIKSTYKGRAVINQSCTKRTAEELYNSEGRNENYVQEKRSGCVARRTNLESQDGGASF</sequence>
<evidence type="ECO:0000256" key="2">
    <source>
        <dbReference type="SAM" id="Phobius"/>
    </source>
</evidence>
<evidence type="ECO:0000313" key="4">
    <source>
        <dbReference type="Proteomes" id="UP000037035"/>
    </source>
</evidence>
<organism evidence="3 4">
    <name type="scientific">Puccinia sorghi</name>
    <dbReference type="NCBI Taxonomy" id="27349"/>
    <lineage>
        <taxon>Eukaryota</taxon>
        <taxon>Fungi</taxon>
        <taxon>Dikarya</taxon>
        <taxon>Basidiomycota</taxon>
        <taxon>Pucciniomycotina</taxon>
        <taxon>Pucciniomycetes</taxon>
        <taxon>Pucciniales</taxon>
        <taxon>Pucciniaceae</taxon>
        <taxon>Puccinia</taxon>
    </lineage>
</organism>
<proteinExistence type="predicted"/>
<protein>
    <submittedName>
        <fullName evidence="3">Uncharacterized protein</fullName>
    </submittedName>
</protein>
<feature type="region of interest" description="Disordered" evidence="1">
    <location>
        <begin position="201"/>
        <end position="221"/>
    </location>
</feature>
<keyword evidence="2" id="KW-0472">Membrane</keyword>
<reference evidence="3 4" key="1">
    <citation type="submission" date="2015-08" db="EMBL/GenBank/DDBJ databases">
        <title>Next Generation Sequencing and Analysis of the Genome of Puccinia sorghi L Schw, the Causal Agent of Maize Common Rust.</title>
        <authorList>
            <person name="Rochi L."/>
            <person name="Burguener G."/>
            <person name="Darino M."/>
            <person name="Turjanski A."/>
            <person name="Kreff E."/>
            <person name="Dieguez M.J."/>
            <person name="Sacco F."/>
        </authorList>
    </citation>
    <scope>NUCLEOTIDE SEQUENCE [LARGE SCALE GENOMIC DNA]</scope>
    <source>
        <strain evidence="3 4">RO10H11247</strain>
    </source>
</reference>
<evidence type="ECO:0000313" key="3">
    <source>
        <dbReference type="EMBL" id="KNZ49505.1"/>
    </source>
</evidence>
<feature type="transmembrane region" description="Helical" evidence="2">
    <location>
        <begin position="253"/>
        <end position="273"/>
    </location>
</feature>